<dbReference type="InterPro" id="IPR003172">
    <property type="entry name" value="ML_dom"/>
</dbReference>
<evidence type="ECO:0000313" key="10">
    <source>
        <dbReference type="EMBL" id="KAF9452697.1"/>
    </source>
</evidence>
<dbReference type="SMART" id="SM00737">
    <property type="entry name" value="ML"/>
    <property type="match status" value="1"/>
</dbReference>
<reference evidence="10" key="1">
    <citation type="submission" date="2020-11" db="EMBL/GenBank/DDBJ databases">
        <authorList>
            <consortium name="DOE Joint Genome Institute"/>
            <person name="Ahrendt S."/>
            <person name="Riley R."/>
            <person name="Andreopoulos W."/>
            <person name="Labutti K."/>
            <person name="Pangilinan J."/>
            <person name="Ruiz-Duenas F.J."/>
            <person name="Barrasa J.M."/>
            <person name="Sanchez-Garcia M."/>
            <person name="Camarero S."/>
            <person name="Miyauchi S."/>
            <person name="Serrano A."/>
            <person name="Linde D."/>
            <person name="Babiker R."/>
            <person name="Drula E."/>
            <person name="Ayuso-Fernandez I."/>
            <person name="Pacheco R."/>
            <person name="Padilla G."/>
            <person name="Ferreira P."/>
            <person name="Barriuso J."/>
            <person name="Kellner H."/>
            <person name="Castanera R."/>
            <person name="Alfaro M."/>
            <person name="Ramirez L."/>
            <person name="Pisabarro A.G."/>
            <person name="Kuo A."/>
            <person name="Tritt A."/>
            <person name="Lipzen A."/>
            <person name="He G."/>
            <person name="Yan M."/>
            <person name="Ng V."/>
            <person name="Cullen D."/>
            <person name="Martin F."/>
            <person name="Rosso M.-N."/>
            <person name="Henrissat B."/>
            <person name="Hibbett D."/>
            <person name="Martinez A.T."/>
            <person name="Grigoriev I.V."/>
        </authorList>
    </citation>
    <scope>NUCLEOTIDE SEQUENCE</scope>
    <source>
        <strain evidence="10">MF-IS2</strain>
    </source>
</reference>
<dbReference type="PANTHER" id="PTHR11306:SF0">
    <property type="entry name" value="PHOSPHATIDYLGLYCEROL_PHOSPHATIDYLINOSITOL TRANSFER PROTEIN"/>
    <property type="match status" value="1"/>
</dbReference>
<protein>
    <recommendedName>
        <fullName evidence="4">Phosphatidylglycerol/phosphatidylinositol transfer protein</fullName>
    </recommendedName>
</protein>
<dbReference type="InterPro" id="IPR014756">
    <property type="entry name" value="Ig_E-set"/>
</dbReference>
<evidence type="ECO:0000256" key="1">
    <source>
        <dbReference type="ARBA" id="ARBA00002053"/>
    </source>
</evidence>
<evidence type="ECO:0000259" key="9">
    <source>
        <dbReference type="SMART" id="SM00737"/>
    </source>
</evidence>
<dbReference type="PANTHER" id="PTHR11306">
    <property type="entry name" value="NIEMANN PICK TYPE C2 PROTEIN NPC2-RELATED"/>
    <property type="match status" value="1"/>
</dbReference>
<evidence type="ECO:0000256" key="3">
    <source>
        <dbReference type="ARBA" id="ARBA00011245"/>
    </source>
</evidence>
<feature type="chain" id="PRO_5040221352" description="Phosphatidylglycerol/phosphatidylinositol transfer protein" evidence="8">
    <location>
        <begin position="21"/>
        <end position="175"/>
    </location>
</feature>
<dbReference type="InterPro" id="IPR036846">
    <property type="entry name" value="GM2-AP_sf"/>
</dbReference>
<dbReference type="InterPro" id="IPR039670">
    <property type="entry name" value="NPC2-like"/>
</dbReference>
<dbReference type="Proteomes" id="UP000807342">
    <property type="component" value="Unassembled WGS sequence"/>
</dbReference>
<dbReference type="EMBL" id="MU151069">
    <property type="protein sequence ID" value="KAF9452697.1"/>
    <property type="molecule type" value="Genomic_DNA"/>
</dbReference>
<feature type="domain" description="MD-2-related lipid-recognition" evidence="9">
    <location>
        <begin position="42"/>
        <end position="164"/>
    </location>
</feature>
<keyword evidence="7" id="KW-0445">Lipid transport</keyword>
<evidence type="ECO:0000256" key="8">
    <source>
        <dbReference type="SAM" id="SignalP"/>
    </source>
</evidence>
<comment type="caution">
    <text evidence="10">The sequence shown here is derived from an EMBL/GenBank/DDBJ whole genome shotgun (WGS) entry which is preliminary data.</text>
</comment>
<gene>
    <name evidence="10" type="ORF">P691DRAFT_721511</name>
</gene>
<proteinExistence type="inferred from homology"/>
<dbReference type="AlphaFoldDB" id="A0A9P5XLN9"/>
<evidence type="ECO:0000256" key="7">
    <source>
        <dbReference type="ARBA" id="ARBA00023055"/>
    </source>
</evidence>
<feature type="signal peptide" evidence="8">
    <location>
        <begin position="1"/>
        <end position="20"/>
    </location>
</feature>
<comment type="similarity">
    <text evidence="2">Belongs to the NPC2 family.</text>
</comment>
<dbReference type="CDD" id="cd00917">
    <property type="entry name" value="PG-PI_TP"/>
    <property type="match status" value="1"/>
</dbReference>
<keyword evidence="5" id="KW-0813">Transport</keyword>
<keyword evidence="6 8" id="KW-0732">Signal</keyword>
<comment type="function">
    <text evidence="1">Catalyzes the intermembrane transfer of phosphatidylglycerol and phosphatidylinositol.</text>
</comment>
<dbReference type="Gene3D" id="2.70.220.10">
    <property type="entry name" value="Ganglioside GM2 activator"/>
    <property type="match status" value="1"/>
</dbReference>
<comment type="subunit">
    <text evidence="3">Monomer.</text>
</comment>
<keyword evidence="11" id="KW-1185">Reference proteome</keyword>
<dbReference type="Pfam" id="PF02221">
    <property type="entry name" value="E1_DerP2_DerF2"/>
    <property type="match status" value="1"/>
</dbReference>
<dbReference type="InterPro" id="IPR033917">
    <property type="entry name" value="ML_PG-PI_TP"/>
</dbReference>
<evidence type="ECO:0000256" key="5">
    <source>
        <dbReference type="ARBA" id="ARBA00022448"/>
    </source>
</evidence>
<organism evidence="10 11">
    <name type="scientific">Macrolepiota fuliginosa MF-IS2</name>
    <dbReference type="NCBI Taxonomy" id="1400762"/>
    <lineage>
        <taxon>Eukaryota</taxon>
        <taxon>Fungi</taxon>
        <taxon>Dikarya</taxon>
        <taxon>Basidiomycota</taxon>
        <taxon>Agaricomycotina</taxon>
        <taxon>Agaricomycetes</taxon>
        <taxon>Agaricomycetidae</taxon>
        <taxon>Agaricales</taxon>
        <taxon>Agaricineae</taxon>
        <taxon>Agaricaceae</taxon>
        <taxon>Macrolepiota</taxon>
    </lineage>
</organism>
<evidence type="ECO:0000256" key="6">
    <source>
        <dbReference type="ARBA" id="ARBA00022729"/>
    </source>
</evidence>
<sequence>MRSFATLVFAALSLSALVAASPLDTQVVLPHEEIVEDPRWKYSVCGDEDDIVQIQSIEVTPDPPEPGKDLTVKVKAVTSETIDEGAYVDVVVKLGRIKILSKQFDLCEEARNADTSVQCPVPPGPYEVQHTVALPKEVPRAKFEVHVDGYGANDENLLCLDLEADFRWRFPHRLW</sequence>
<evidence type="ECO:0000313" key="11">
    <source>
        <dbReference type="Proteomes" id="UP000807342"/>
    </source>
</evidence>
<evidence type="ECO:0000256" key="2">
    <source>
        <dbReference type="ARBA" id="ARBA00006370"/>
    </source>
</evidence>
<name>A0A9P5XLN9_9AGAR</name>
<dbReference type="GO" id="GO:0032934">
    <property type="term" value="F:sterol binding"/>
    <property type="evidence" value="ECO:0007669"/>
    <property type="project" value="InterPro"/>
</dbReference>
<dbReference type="OrthoDB" id="6409159at2759"/>
<accession>A0A9P5XLN9</accession>
<dbReference type="GO" id="GO:0032366">
    <property type="term" value="P:intracellular sterol transport"/>
    <property type="evidence" value="ECO:0007669"/>
    <property type="project" value="InterPro"/>
</dbReference>
<dbReference type="SUPFAM" id="SSF81296">
    <property type="entry name" value="E set domains"/>
    <property type="match status" value="1"/>
</dbReference>
<evidence type="ECO:0000256" key="4">
    <source>
        <dbReference type="ARBA" id="ARBA00016056"/>
    </source>
</evidence>